<organism evidence="2 5">
    <name type="scientific">Enterocloster bolteae</name>
    <dbReference type="NCBI Taxonomy" id="208479"/>
    <lineage>
        <taxon>Bacteria</taxon>
        <taxon>Bacillati</taxon>
        <taxon>Bacillota</taxon>
        <taxon>Clostridia</taxon>
        <taxon>Lachnospirales</taxon>
        <taxon>Lachnospiraceae</taxon>
        <taxon>Enterocloster</taxon>
    </lineage>
</organism>
<dbReference type="Proteomes" id="UP000284543">
    <property type="component" value="Unassembled WGS sequence"/>
</dbReference>
<evidence type="ECO:0000313" key="4">
    <source>
        <dbReference type="Proteomes" id="UP000283975"/>
    </source>
</evidence>
<dbReference type="EMBL" id="QRZM01000001">
    <property type="protein sequence ID" value="RGV78251.1"/>
    <property type="molecule type" value="Genomic_DNA"/>
</dbReference>
<evidence type="ECO:0000313" key="5">
    <source>
        <dbReference type="Proteomes" id="UP000284543"/>
    </source>
</evidence>
<evidence type="ECO:0000313" key="3">
    <source>
        <dbReference type="EMBL" id="RHC53630.1"/>
    </source>
</evidence>
<dbReference type="RefSeq" id="WP_002566356.1">
    <property type="nucleotide sequence ID" value="NZ_CABKUK010000005.1"/>
</dbReference>
<proteinExistence type="predicted"/>
<comment type="caution">
    <text evidence="2">The sequence shown here is derived from an EMBL/GenBank/DDBJ whole genome shotgun (WGS) entry which is preliminary data.</text>
</comment>
<sequence length="172" mass="19577">MRRLFKVLISTILVMNMVVMTAMAAPYNPDKFTSVNIESELLAPQIRSSRVTELPKPRGVFFSAADLIISDEGNGDVGVFAKAYMEVPVDEAYITVYLDQWDEDAERWRQVTFYDAEFYLKDYPNGITEPEVNMIFKNQPKGYYYRLRGVFGAVLDGRFEGFSPTTAGILVK</sequence>
<gene>
    <name evidence="3" type="ORF">DW839_20835</name>
    <name evidence="2" type="ORF">DWW02_00475</name>
</gene>
<keyword evidence="1" id="KW-0732">Signal</keyword>
<name>A0A412ZDE9_9FIRM</name>
<evidence type="ECO:0000313" key="2">
    <source>
        <dbReference type="EMBL" id="RGV78251.1"/>
    </source>
</evidence>
<dbReference type="KEGG" id="cbol:CGC65_01660"/>
<dbReference type="AlphaFoldDB" id="A0A412ZDE9"/>
<feature type="signal peptide" evidence="1">
    <location>
        <begin position="1"/>
        <end position="24"/>
    </location>
</feature>
<feature type="chain" id="PRO_5036349287" evidence="1">
    <location>
        <begin position="25"/>
        <end position="172"/>
    </location>
</feature>
<reference evidence="4 5" key="1">
    <citation type="submission" date="2018-08" db="EMBL/GenBank/DDBJ databases">
        <title>A genome reference for cultivated species of the human gut microbiota.</title>
        <authorList>
            <person name="Zou Y."/>
            <person name="Xue W."/>
            <person name="Luo G."/>
        </authorList>
    </citation>
    <scope>NUCLEOTIDE SEQUENCE [LARGE SCALE GENOMIC DNA]</scope>
    <source>
        <strain evidence="2 5">AF14-18</strain>
        <strain evidence="3 4">AM35-14</strain>
    </source>
</reference>
<protein>
    <submittedName>
        <fullName evidence="2">Uncharacterized protein</fullName>
    </submittedName>
</protein>
<accession>A0A412ZDE9</accession>
<evidence type="ECO:0000256" key="1">
    <source>
        <dbReference type="SAM" id="SignalP"/>
    </source>
</evidence>
<dbReference type="Proteomes" id="UP000283975">
    <property type="component" value="Unassembled WGS sequence"/>
</dbReference>
<dbReference type="EMBL" id="QSHZ01000025">
    <property type="protein sequence ID" value="RHC53630.1"/>
    <property type="molecule type" value="Genomic_DNA"/>
</dbReference>